<feature type="non-terminal residue" evidence="2">
    <location>
        <position position="1"/>
    </location>
</feature>
<dbReference type="EMBL" id="ASPP01019322">
    <property type="protein sequence ID" value="ETO15256.1"/>
    <property type="molecule type" value="Genomic_DNA"/>
</dbReference>
<name>X6MNL1_RETFI</name>
<feature type="transmembrane region" description="Helical" evidence="1">
    <location>
        <begin position="526"/>
        <end position="545"/>
    </location>
</feature>
<evidence type="ECO:0000313" key="3">
    <source>
        <dbReference type="Proteomes" id="UP000023152"/>
    </source>
</evidence>
<protein>
    <submittedName>
        <fullName evidence="2">Uncharacterized protein</fullName>
    </submittedName>
</protein>
<comment type="caution">
    <text evidence="2">The sequence shown here is derived from an EMBL/GenBank/DDBJ whole genome shotgun (WGS) entry which is preliminary data.</text>
</comment>
<keyword evidence="1" id="KW-0472">Membrane</keyword>
<accession>X6MNL1</accession>
<sequence>EQFVVSITVPLPLARARIDRDLCWNDTMSKAMTVTITTTDLFLLPIGMPKSMCGDYYLFAWTCAMINSTTLASVDCSDWLGRFVNATGDVNVPDTWFQSGMWYELSLTVKWRQNAIASDAAVANAIGIHVKYCKTMQAFNDLNIIDTIPYNVIPWKRQKVSWSLSSSSSSLQSSNVSWNTSGFSSVYTSSNFILFNPYPHGEVVDNIGCPSTLPMYSSVNQQHLTMTIVNQASEQLTWTWSYQTYETWLVQGNGCWVTLTARKYTYRITCSGFSSKDDSHWFPLQYNFVFREMHSDTYIVSRGVFTHVPYIEYTFGPGKFQIIVQIKDEWGYVYCYTNTKLWVEVPNVTWAMIEDYSWKYAGVLEWNTDTRRRLMSNSRASSSSSVNETLAILTRMQVIIDYICGTVMSSLTTKGDADEMTQLFTLWSTLLENYYTVFQYGKQDVMYLKSLLINSMSTFTKGNFIIHEPMLVQRLLLGDFIIAGEHGNNGTTSLTSVKQVNALWKSIMYVLLSIINNQDVDGTVDWFIASNFLRYLFIFFILIFAQNYE</sequence>
<reference evidence="2 3" key="1">
    <citation type="journal article" date="2013" name="Curr. Biol.">
        <title>The Genome of the Foraminiferan Reticulomyxa filosa.</title>
        <authorList>
            <person name="Glockner G."/>
            <person name="Hulsmann N."/>
            <person name="Schleicher M."/>
            <person name="Noegel A.A."/>
            <person name="Eichinger L."/>
            <person name="Gallinger C."/>
            <person name="Pawlowski J."/>
            <person name="Sierra R."/>
            <person name="Euteneuer U."/>
            <person name="Pillet L."/>
            <person name="Moustafa A."/>
            <person name="Platzer M."/>
            <person name="Groth M."/>
            <person name="Szafranski K."/>
            <person name="Schliwa M."/>
        </authorList>
    </citation>
    <scope>NUCLEOTIDE SEQUENCE [LARGE SCALE GENOMIC DNA]</scope>
</reference>
<evidence type="ECO:0000313" key="2">
    <source>
        <dbReference type="EMBL" id="ETO15256.1"/>
    </source>
</evidence>
<gene>
    <name evidence="2" type="ORF">RFI_22110</name>
</gene>
<proteinExistence type="predicted"/>
<dbReference type="Proteomes" id="UP000023152">
    <property type="component" value="Unassembled WGS sequence"/>
</dbReference>
<keyword evidence="3" id="KW-1185">Reference proteome</keyword>
<dbReference type="AlphaFoldDB" id="X6MNL1"/>
<organism evidence="2 3">
    <name type="scientific">Reticulomyxa filosa</name>
    <dbReference type="NCBI Taxonomy" id="46433"/>
    <lineage>
        <taxon>Eukaryota</taxon>
        <taxon>Sar</taxon>
        <taxon>Rhizaria</taxon>
        <taxon>Retaria</taxon>
        <taxon>Foraminifera</taxon>
        <taxon>Monothalamids</taxon>
        <taxon>Reticulomyxidae</taxon>
        <taxon>Reticulomyxa</taxon>
    </lineage>
</organism>
<keyword evidence="1" id="KW-0812">Transmembrane</keyword>
<evidence type="ECO:0000256" key="1">
    <source>
        <dbReference type="SAM" id="Phobius"/>
    </source>
</evidence>
<keyword evidence="1" id="KW-1133">Transmembrane helix</keyword>